<dbReference type="InterPro" id="IPR011701">
    <property type="entry name" value="MFS"/>
</dbReference>
<reference evidence="8" key="1">
    <citation type="submission" date="2021-01" db="EMBL/GenBank/DDBJ databases">
        <authorList>
            <consortium name="Genoscope - CEA"/>
            <person name="William W."/>
        </authorList>
    </citation>
    <scope>NUCLEOTIDE SEQUENCE</scope>
</reference>
<dbReference type="Pfam" id="PF07690">
    <property type="entry name" value="MFS_1"/>
    <property type="match status" value="2"/>
</dbReference>
<evidence type="ECO:0000259" key="7">
    <source>
        <dbReference type="PROSITE" id="PS50850"/>
    </source>
</evidence>
<evidence type="ECO:0000313" key="8">
    <source>
        <dbReference type="EMBL" id="CAD8090607.1"/>
    </source>
</evidence>
<evidence type="ECO:0000256" key="1">
    <source>
        <dbReference type="ARBA" id="ARBA00004141"/>
    </source>
</evidence>
<dbReference type="GO" id="GO:0016020">
    <property type="term" value="C:membrane"/>
    <property type="evidence" value="ECO:0007669"/>
    <property type="project" value="UniProtKB-SubCell"/>
</dbReference>
<evidence type="ECO:0000313" key="9">
    <source>
        <dbReference type="Proteomes" id="UP000692954"/>
    </source>
</evidence>
<feature type="transmembrane region" description="Helical" evidence="6">
    <location>
        <begin position="235"/>
        <end position="254"/>
    </location>
</feature>
<dbReference type="PROSITE" id="PS50850">
    <property type="entry name" value="MFS"/>
    <property type="match status" value="1"/>
</dbReference>
<feature type="transmembrane region" description="Helical" evidence="6">
    <location>
        <begin position="371"/>
        <end position="395"/>
    </location>
</feature>
<feature type="transmembrane region" description="Helical" evidence="6">
    <location>
        <begin position="7"/>
        <end position="28"/>
    </location>
</feature>
<dbReference type="GO" id="GO:0022857">
    <property type="term" value="F:transmembrane transporter activity"/>
    <property type="evidence" value="ECO:0007669"/>
    <property type="project" value="InterPro"/>
</dbReference>
<feature type="transmembrane region" description="Helical" evidence="6">
    <location>
        <begin position="40"/>
        <end position="60"/>
    </location>
</feature>
<dbReference type="InterPro" id="IPR020846">
    <property type="entry name" value="MFS_dom"/>
</dbReference>
<dbReference type="EMBL" id="CAJJDN010000056">
    <property type="protein sequence ID" value="CAD8090607.1"/>
    <property type="molecule type" value="Genomic_DNA"/>
</dbReference>
<feature type="transmembrane region" description="Helical" evidence="6">
    <location>
        <begin position="301"/>
        <end position="317"/>
    </location>
</feature>
<feature type="transmembrane region" description="Helical" evidence="6">
    <location>
        <begin position="407"/>
        <end position="425"/>
    </location>
</feature>
<gene>
    <name evidence="8" type="ORF">PSON_ATCC_30995.1.T0560099</name>
</gene>
<feature type="transmembrane region" description="Helical" evidence="6">
    <location>
        <begin position="98"/>
        <end position="125"/>
    </location>
</feature>
<dbReference type="OrthoDB" id="303432at2759"/>
<sequence length="443" mass="49301">MKLLSEFALLNIGNLICCLGLSLIAPFYPTYAEKFQVTGSLLGLIFAINPIGGILSSLIVGKILNNNNQTNLLSLGMLIQSIGMFCYPLLTLTSNRTLFIIISLLGRFISGFGTQTFLTPLYAAIPQKYPNSVDQKMAIAEFFSSFGFLCGPVIGSILYTLGGFSFPFILFACCSAIIAIILKLNIGKIQKNTIVVSQTESILKEEEYNINYVPESIFENDQIETSIGYTSIIKLFPVVSSLLVMLALCITFTFYSPIYSLYFEEQFNVTPENLGYYISAAPLAYSIGALIISKMSFNKKRAIFFGIMLVTISQFFMGPDPIFHIDPRIYITVSAQFNFGLFSAPPYILILPYITEKLEQKFQKPDHQKCISLASGLFNAVISTGECLGPIFSGMMAEFFSFQRSCSLLGLYLVATTLLFVPNLLEQKKETQQDKQKYCSQYL</sequence>
<feature type="transmembrane region" description="Helical" evidence="6">
    <location>
        <begin position="329"/>
        <end position="350"/>
    </location>
</feature>
<evidence type="ECO:0000256" key="4">
    <source>
        <dbReference type="ARBA" id="ARBA00022989"/>
    </source>
</evidence>
<protein>
    <recommendedName>
        <fullName evidence="7">Major facilitator superfamily (MFS) profile domain-containing protein</fullName>
    </recommendedName>
</protein>
<feature type="domain" description="Major facilitator superfamily (MFS) profile" evidence="7">
    <location>
        <begin position="6"/>
        <end position="429"/>
    </location>
</feature>
<feature type="transmembrane region" description="Helical" evidence="6">
    <location>
        <begin position="164"/>
        <end position="182"/>
    </location>
</feature>
<evidence type="ECO:0000256" key="2">
    <source>
        <dbReference type="ARBA" id="ARBA00022448"/>
    </source>
</evidence>
<comment type="subcellular location">
    <subcellularLocation>
        <location evidence="1">Membrane</location>
        <topology evidence="1">Multi-pass membrane protein</topology>
    </subcellularLocation>
</comment>
<keyword evidence="5 6" id="KW-0472">Membrane</keyword>
<evidence type="ECO:0000256" key="3">
    <source>
        <dbReference type="ARBA" id="ARBA00022692"/>
    </source>
</evidence>
<feature type="transmembrane region" description="Helical" evidence="6">
    <location>
        <begin position="137"/>
        <end position="158"/>
    </location>
</feature>
<evidence type="ECO:0000256" key="5">
    <source>
        <dbReference type="ARBA" id="ARBA00023136"/>
    </source>
</evidence>
<name>A0A8S1NC60_9CILI</name>
<keyword evidence="3 6" id="KW-0812">Transmembrane</keyword>
<dbReference type="PANTHER" id="PTHR23506:SF26">
    <property type="entry name" value="MFS-TYPE TRANSPORTER SLC18B1"/>
    <property type="match status" value="1"/>
</dbReference>
<keyword evidence="4 6" id="KW-1133">Transmembrane helix</keyword>
<keyword evidence="2" id="KW-0813">Transport</keyword>
<dbReference type="AlphaFoldDB" id="A0A8S1NC60"/>
<dbReference type="Proteomes" id="UP000692954">
    <property type="component" value="Unassembled WGS sequence"/>
</dbReference>
<dbReference type="PANTHER" id="PTHR23506">
    <property type="entry name" value="GH10249P"/>
    <property type="match status" value="1"/>
</dbReference>
<dbReference type="InterPro" id="IPR050930">
    <property type="entry name" value="MFS_Vesicular_Transporter"/>
</dbReference>
<organism evidence="8 9">
    <name type="scientific">Paramecium sonneborni</name>
    <dbReference type="NCBI Taxonomy" id="65129"/>
    <lineage>
        <taxon>Eukaryota</taxon>
        <taxon>Sar</taxon>
        <taxon>Alveolata</taxon>
        <taxon>Ciliophora</taxon>
        <taxon>Intramacronucleata</taxon>
        <taxon>Oligohymenophorea</taxon>
        <taxon>Peniculida</taxon>
        <taxon>Parameciidae</taxon>
        <taxon>Paramecium</taxon>
    </lineage>
</organism>
<proteinExistence type="predicted"/>
<evidence type="ECO:0000256" key="6">
    <source>
        <dbReference type="SAM" id="Phobius"/>
    </source>
</evidence>
<keyword evidence="9" id="KW-1185">Reference proteome</keyword>
<accession>A0A8S1NC60</accession>
<comment type="caution">
    <text evidence="8">The sequence shown here is derived from an EMBL/GenBank/DDBJ whole genome shotgun (WGS) entry which is preliminary data.</text>
</comment>
<feature type="transmembrane region" description="Helical" evidence="6">
    <location>
        <begin position="72"/>
        <end position="92"/>
    </location>
</feature>
<feature type="transmembrane region" description="Helical" evidence="6">
    <location>
        <begin position="274"/>
        <end position="292"/>
    </location>
</feature>